<feature type="compositionally biased region" description="Pro residues" evidence="1">
    <location>
        <begin position="168"/>
        <end position="177"/>
    </location>
</feature>
<feature type="region of interest" description="Disordered" evidence="1">
    <location>
        <begin position="1"/>
        <end position="242"/>
    </location>
</feature>
<accession>A0A1H1F609</accession>
<gene>
    <name evidence="2" type="ORF">SAMN04489718_2862</name>
</gene>
<dbReference type="Proteomes" id="UP000199301">
    <property type="component" value="Unassembled WGS sequence"/>
</dbReference>
<evidence type="ECO:0000256" key="1">
    <source>
        <dbReference type="SAM" id="MobiDB-lite"/>
    </source>
</evidence>
<feature type="compositionally biased region" description="Polar residues" evidence="1">
    <location>
        <begin position="142"/>
        <end position="167"/>
    </location>
</feature>
<sequence length="242" mass="26172">MNTGSTTPDDRPHTVSGYTIGPHRTDARTGPARRNDFPTKHHPPSETSTRPGRPSRTDSACPSRNFVGSRETPRAGRGPALDEHPRNSGTIRFTHAVGGTAESSPEPRGTSEWTLPPRVPERSRRPLTRGEPAAGTRAEQRATVNSSRKNPSGNPARSTLPHSNHPSSGPPQKPPVGPHNSIPRQGARTHESHRTAGSYYTPSRAPRAFPPYSTVTLTRNFHSGVRTAAPPPTEARARSETR</sequence>
<name>A0A1H1F609_9ACTN</name>
<organism evidence="2 3">
    <name type="scientific">Actinopolyspora saharensis</name>
    <dbReference type="NCBI Taxonomy" id="995062"/>
    <lineage>
        <taxon>Bacteria</taxon>
        <taxon>Bacillati</taxon>
        <taxon>Actinomycetota</taxon>
        <taxon>Actinomycetes</taxon>
        <taxon>Actinopolysporales</taxon>
        <taxon>Actinopolysporaceae</taxon>
        <taxon>Actinopolyspora</taxon>
    </lineage>
</organism>
<feature type="compositionally biased region" description="Basic and acidic residues" evidence="1">
    <location>
        <begin position="23"/>
        <end position="39"/>
    </location>
</feature>
<dbReference type="EMBL" id="FNKO01000002">
    <property type="protein sequence ID" value="SDQ96371.1"/>
    <property type="molecule type" value="Genomic_DNA"/>
</dbReference>
<evidence type="ECO:0000313" key="3">
    <source>
        <dbReference type="Proteomes" id="UP000199301"/>
    </source>
</evidence>
<keyword evidence="3" id="KW-1185">Reference proteome</keyword>
<evidence type="ECO:0000313" key="2">
    <source>
        <dbReference type="EMBL" id="SDQ96371.1"/>
    </source>
</evidence>
<reference evidence="3" key="1">
    <citation type="submission" date="2016-10" db="EMBL/GenBank/DDBJ databases">
        <authorList>
            <person name="Varghese N."/>
            <person name="Submissions S."/>
        </authorList>
    </citation>
    <scope>NUCLEOTIDE SEQUENCE [LARGE SCALE GENOMIC DNA]</scope>
    <source>
        <strain evidence="3">DSM 45459</strain>
    </source>
</reference>
<protein>
    <submittedName>
        <fullName evidence="2">Uncharacterized protein</fullName>
    </submittedName>
</protein>
<dbReference type="AlphaFoldDB" id="A0A1H1F609"/>
<proteinExistence type="predicted"/>